<evidence type="ECO:0000313" key="1">
    <source>
        <dbReference type="EMBL" id="AAB88195.1"/>
    </source>
</evidence>
<proteinExistence type="predicted"/>
<reference evidence="1" key="1">
    <citation type="submission" date="1997-11" db="EMBL/GenBank/DDBJ databases">
        <title>Compilation of late promoter sequences of bacteriophage P1.</title>
        <authorList>
            <person name="Lehnherr H."/>
            <person name="Hansen A.-M."/>
            <person name="Schmidt C.h."/>
            <person name="Bendtsen J.D."/>
            <person name="Olesen A.R."/>
        </authorList>
    </citation>
    <scope>NUCLEOTIDE SEQUENCE</scope>
</reference>
<name>O48378_9CAUD</name>
<protein>
    <submittedName>
        <fullName evidence="1">Pep44a</fullName>
    </submittedName>
</protein>
<dbReference type="EMBL" id="AF035607">
    <property type="protein sequence ID" value="AAB88195.1"/>
    <property type="molecule type" value="Genomic_DNA"/>
</dbReference>
<accession>O48378</accession>
<dbReference type="PIR" id="T09488">
    <property type="entry name" value="T09488"/>
</dbReference>
<sequence length="89" mass="10342">MSKTTPTKDSIRAEFEELVEKDSFWSKFVGSQFVSMLTLFITQIVYRCFQYADAALAEGFISTRRGVPLSWQRQKRIVTLVPSQHRHRG</sequence>
<reference evidence="1" key="2">
    <citation type="submission" date="1997-11" db="EMBL/GenBank/DDBJ databases">
        <title>Penetration of the bacterial cell wall: a family of lytic transglycosylases in bacteriophages and conjugative plasmids.</title>
        <authorList>
            <person name="Lehnherr H."/>
            <person name="Hansen A.-M."/>
            <person name="Ilyina T."/>
        </authorList>
    </citation>
    <scope>NUCLEOTIDE SEQUENCE</scope>
</reference>
<gene>
    <name evidence="1" type="primary">orf44a</name>
</gene>
<organism evidence="1">
    <name type="scientific">Punavirus P1</name>
    <dbReference type="NCBI Taxonomy" id="10678"/>
    <lineage>
        <taxon>Viruses</taxon>
        <taxon>Duplodnaviria</taxon>
        <taxon>Heunggongvirae</taxon>
        <taxon>Uroviricota</taxon>
        <taxon>Caudoviricetes</taxon>
        <taxon>Punavirus</taxon>
    </lineage>
</organism>